<evidence type="ECO:0000256" key="2">
    <source>
        <dbReference type="ARBA" id="ARBA00022448"/>
    </source>
</evidence>
<organism evidence="16 17">
    <name type="scientific">Methylorubrum suomiense</name>
    <dbReference type="NCBI Taxonomy" id="144191"/>
    <lineage>
        <taxon>Bacteria</taxon>
        <taxon>Pseudomonadati</taxon>
        <taxon>Pseudomonadota</taxon>
        <taxon>Alphaproteobacteria</taxon>
        <taxon>Hyphomicrobiales</taxon>
        <taxon>Methylobacteriaceae</taxon>
        <taxon>Methylorubrum</taxon>
    </lineage>
</organism>
<keyword evidence="4" id="KW-0410">Iron transport</keyword>
<keyword evidence="8 12" id="KW-0798">TonB box</keyword>
<evidence type="ECO:0000313" key="16">
    <source>
        <dbReference type="EMBL" id="GJE77096.1"/>
    </source>
</evidence>
<keyword evidence="9 11" id="KW-0472">Membrane</keyword>
<feature type="domain" description="TonB-dependent receptor plug" evidence="15">
    <location>
        <begin position="56"/>
        <end position="173"/>
    </location>
</feature>
<dbReference type="EMBL" id="BPRE01000012">
    <property type="protein sequence ID" value="GJE77096.1"/>
    <property type="molecule type" value="Genomic_DNA"/>
</dbReference>
<dbReference type="Proteomes" id="UP001055093">
    <property type="component" value="Unassembled WGS sequence"/>
</dbReference>
<evidence type="ECO:0000259" key="15">
    <source>
        <dbReference type="Pfam" id="PF07715"/>
    </source>
</evidence>
<keyword evidence="13" id="KW-0732">Signal</keyword>
<evidence type="ECO:0000256" key="7">
    <source>
        <dbReference type="ARBA" id="ARBA00023065"/>
    </source>
</evidence>
<gene>
    <name evidence="16" type="primary">btuB_6</name>
    <name evidence="16" type="ORF">BGCPKDLD_3697</name>
</gene>
<dbReference type="InterPro" id="IPR000531">
    <property type="entry name" value="Beta-barrel_TonB"/>
</dbReference>
<keyword evidence="2 11" id="KW-0813">Transport</keyword>
<accession>A0ABQ4UXP5</accession>
<sequence length="700" mass="77287">MPTTSVQRWLRSVSGAALLSMLGSAALAQKATDIAQANAVQLEEISVSGEKITRPLQQTASSVTVVTREEIEKDVNRNSASDALLGTPNVNFPTTGGLGGAPTIRGQDSEGPNSGATAFFGGTVPRTIVNIDGHNLTYNELVFGSVPLWDTNSIEVFRGPQTISQGANSIAGAIVIRTNDPTFVPEARFQALYGSRDLKRTAAMLNMPISDEVAARLAVDYYGRDNFINYINPAFNGTGTDLDLETANIRFKVLYRPKELPGLEAKVTYSRTFNNRPTFEAANRPFSQRNSIVTSSPTYANIANVGIFDLGYDFGNGVKIVNQFQYSDVLTKRYTAPVNNGSATIHPKNLSNESRVTFGDPLVEGLSGMVGYYYYSTDSIDSLNLIGPTRYSDHRDSLGVFGELNYRFLEKWTLSGSLRYQYDDLSRAGTSPYAREFLNYSRAFSVVLPKVTLSYDITRDVTVGALYSEGYNPGGVSLNLTTGRYISFKEESARNYELFARARLLDDRMFLTTNLFYTNFKNGQHYIDQNLAPGVFSSFTVNVDASRSYGAEIGADYLVLDNLRVKGGIGLLNTRITRDLNTRAVFQGKQFARAPAMNLKVGFDWEFMPKVTLGGVVRYTDDYFSEDANNPLAKIKSYTVADARITYVASENARLFVFCNNLLDDRSVTYQRLTRARPSNYYEGTLVLPREIGGGVEVKF</sequence>
<reference evidence="16" key="1">
    <citation type="journal article" date="2021" name="Front. Microbiol.">
        <title>Comprehensive Comparative Genomics and Phenotyping of Methylobacterium Species.</title>
        <authorList>
            <person name="Alessa O."/>
            <person name="Ogura Y."/>
            <person name="Fujitani Y."/>
            <person name="Takami H."/>
            <person name="Hayashi T."/>
            <person name="Sahin N."/>
            <person name="Tani A."/>
        </authorList>
    </citation>
    <scope>NUCLEOTIDE SEQUENCE</scope>
    <source>
        <strain evidence="16">DSM 14458</strain>
    </source>
</reference>
<protein>
    <submittedName>
        <fullName evidence="16">Vitamin B12 transporter BtuB</fullName>
    </submittedName>
</protein>
<evidence type="ECO:0000256" key="13">
    <source>
        <dbReference type="SAM" id="SignalP"/>
    </source>
</evidence>
<comment type="caution">
    <text evidence="16">The sequence shown here is derived from an EMBL/GenBank/DDBJ whole genome shotgun (WGS) entry which is preliminary data.</text>
</comment>
<dbReference type="Pfam" id="PF00593">
    <property type="entry name" value="TonB_dep_Rec_b-barrel"/>
    <property type="match status" value="1"/>
</dbReference>
<proteinExistence type="inferred from homology"/>
<evidence type="ECO:0000256" key="11">
    <source>
        <dbReference type="PROSITE-ProRule" id="PRU01360"/>
    </source>
</evidence>
<evidence type="ECO:0000256" key="4">
    <source>
        <dbReference type="ARBA" id="ARBA00022496"/>
    </source>
</evidence>
<reference evidence="16" key="2">
    <citation type="submission" date="2021-08" db="EMBL/GenBank/DDBJ databases">
        <authorList>
            <person name="Tani A."/>
            <person name="Ola A."/>
            <person name="Ogura Y."/>
            <person name="Katsura K."/>
            <person name="Hayashi T."/>
        </authorList>
    </citation>
    <scope>NUCLEOTIDE SEQUENCE</scope>
    <source>
        <strain evidence="16">DSM 14458</strain>
    </source>
</reference>
<evidence type="ECO:0000256" key="5">
    <source>
        <dbReference type="ARBA" id="ARBA00022692"/>
    </source>
</evidence>
<keyword evidence="3 11" id="KW-1134">Transmembrane beta strand</keyword>
<keyword evidence="10 11" id="KW-0998">Cell outer membrane</keyword>
<dbReference type="Gene3D" id="2.40.170.20">
    <property type="entry name" value="TonB-dependent receptor, beta-barrel domain"/>
    <property type="match status" value="1"/>
</dbReference>
<dbReference type="InterPro" id="IPR012910">
    <property type="entry name" value="Plug_dom"/>
</dbReference>
<feature type="domain" description="TonB-dependent receptor-like beta-barrel" evidence="14">
    <location>
        <begin position="271"/>
        <end position="662"/>
    </location>
</feature>
<dbReference type="InterPro" id="IPR039426">
    <property type="entry name" value="TonB-dep_rcpt-like"/>
</dbReference>
<dbReference type="Pfam" id="PF07715">
    <property type="entry name" value="Plug"/>
    <property type="match status" value="1"/>
</dbReference>
<keyword evidence="5 11" id="KW-0812">Transmembrane</keyword>
<evidence type="ECO:0000256" key="3">
    <source>
        <dbReference type="ARBA" id="ARBA00022452"/>
    </source>
</evidence>
<comment type="similarity">
    <text evidence="11 12">Belongs to the TonB-dependent receptor family.</text>
</comment>
<name>A0ABQ4UXP5_9HYPH</name>
<keyword evidence="7" id="KW-0406">Ion transport</keyword>
<feature type="signal peptide" evidence="13">
    <location>
        <begin position="1"/>
        <end position="28"/>
    </location>
</feature>
<evidence type="ECO:0000259" key="14">
    <source>
        <dbReference type="Pfam" id="PF00593"/>
    </source>
</evidence>
<dbReference type="RefSeq" id="WP_171015534.1">
    <property type="nucleotide sequence ID" value="NZ_JBHTNE010000028.1"/>
</dbReference>
<dbReference type="CDD" id="cd01347">
    <property type="entry name" value="ligand_gated_channel"/>
    <property type="match status" value="1"/>
</dbReference>
<evidence type="ECO:0000313" key="17">
    <source>
        <dbReference type="Proteomes" id="UP001055093"/>
    </source>
</evidence>
<evidence type="ECO:0000256" key="6">
    <source>
        <dbReference type="ARBA" id="ARBA00023004"/>
    </source>
</evidence>
<dbReference type="InterPro" id="IPR037066">
    <property type="entry name" value="Plug_dom_sf"/>
</dbReference>
<dbReference type="Gene3D" id="2.170.130.10">
    <property type="entry name" value="TonB-dependent receptor, plug domain"/>
    <property type="match status" value="1"/>
</dbReference>
<evidence type="ECO:0000256" key="12">
    <source>
        <dbReference type="RuleBase" id="RU003357"/>
    </source>
</evidence>
<keyword evidence="6" id="KW-0408">Iron</keyword>
<dbReference type="PANTHER" id="PTHR32552">
    <property type="entry name" value="FERRICHROME IRON RECEPTOR-RELATED"/>
    <property type="match status" value="1"/>
</dbReference>
<evidence type="ECO:0000256" key="10">
    <source>
        <dbReference type="ARBA" id="ARBA00023237"/>
    </source>
</evidence>
<dbReference type="PROSITE" id="PS52016">
    <property type="entry name" value="TONB_DEPENDENT_REC_3"/>
    <property type="match status" value="1"/>
</dbReference>
<feature type="chain" id="PRO_5047164829" evidence="13">
    <location>
        <begin position="29"/>
        <end position="700"/>
    </location>
</feature>
<dbReference type="PANTHER" id="PTHR32552:SF81">
    <property type="entry name" value="TONB-DEPENDENT OUTER MEMBRANE RECEPTOR"/>
    <property type="match status" value="1"/>
</dbReference>
<dbReference type="SUPFAM" id="SSF56935">
    <property type="entry name" value="Porins"/>
    <property type="match status" value="1"/>
</dbReference>
<dbReference type="InterPro" id="IPR036942">
    <property type="entry name" value="Beta-barrel_TonB_sf"/>
</dbReference>
<evidence type="ECO:0000256" key="8">
    <source>
        <dbReference type="ARBA" id="ARBA00023077"/>
    </source>
</evidence>
<evidence type="ECO:0000256" key="1">
    <source>
        <dbReference type="ARBA" id="ARBA00004571"/>
    </source>
</evidence>
<comment type="subcellular location">
    <subcellularLocation>
        <location evidence="1 11">Cell outer membrane</location>
        <topology evidence="1 11">Multi-pass membrane protein</topology>
    </subcellularLocation>
</comment>
<evidence type="ECO:0000256" key="9">
    <source>
        <dbReference type="ARBA" id="ARBA00023136"/>
    </source>
</evidence>
<keyword evidence="17" id="KW-1185">Reference proteome</keyword>